<proteinExistence type="predicted"/>
<comment type="caution">
    <text evidence="2">The sequence shown here is derived from an EMBL/GenBank/DDBJ whole genome shotgun (WGS) entry which is preliminary data.</text>
</comment>
<accession>A0ABP8LL64</accession>
<feature type="transmembrane region" description="Helical" evidence="1">
    <location>
        <begin position="89"/>
        <end position="108"/>
    </location>
</feature>
<feature type="transmembrane region" description="Helical" evidence="1">
    <location>
        <begin position="61"/>
        <end position="82"/>
    </location>
</feature>
<dbReference type="Proteomes" id="UP001501788">
    <property type="component" value="Unassembled WGS sequence"/>
</dbReference>
<dbReference type="Pfam" id="PF08592">
    <property type="entry name" value="Anthrone_oxy"/>
    <property type="match status" value="1"/>
</dbReference>
<evidence type="ECO:0000313" key="3">
    <source>
        <dbReference type="Proteomes" id="UP001501788"/>
    </source>
</evidence>
<gene>
    <name evidence="2" type="ORF">GCM10023090_31640</name>
</gene>
<keyword evidence="3" id="KW-1185">Reference proteome</keyword>
<evidence type="ECO:0008006" key="4">
    <source>
        <dbReference type="Google" id="ProtNLM"/>
    </source>
</evidence>
<protein>
    <recommendedName>
        <fullName evidence="4">DUF1772 domain-containing protein</fullName>
    </recommendedName>
</protein>
<name>A0ABP8LL64_9BURK</name>
<dbReference type="EMBL" id="BAABEX010000031">
    <property type="protein sequence ID" value="GAA4430358.1"/>
    <property type="molecule type" value="Genomic_DNA"/>
</dbReference>
<sequence>MPSHLLPRLSLTAQLLTVLLLGLMAGFFTTYSANVNLATLELDGPTYALVQSAFNRNVRHAGFFACFFGPLPLGLIALAAAWSDRQTAWWRLLALSVLAYGVGIVLFTRQVNLPLNHLTESWTAATLPPDWATVRTAWNQANLWRSGLSGALFVAGLIALVLRLQGGAQATKARP</sequence>
<evidence type="ECO:0000313" key="2">
    <source>
        <dbReference type="EMBL" id="GAA4430358.1"/>
    </source>
</evidence>
<evidence type="ECO:0000256" key="1">
    <source>
        <dbReference type="SAM" id="Phobius"/>
    </source>
</evidence>
<keyword evidence="1" id="KW-0472">Membrane</keyword>
<feature type="transmembrane region" description="Helical" evidence="1">
    <location>
        <begin position="143"/>
        <end position="164"/>
    </location>
</feature>
<reference evidence="3" key="1">
    <citation type="journal article" date="2019" name="Int. J. Syst. Evol. Microbiol.">
        <title>The Global Catalogue of Microorganisms (GCM) 10K type strain sequencing project: providing services to taxonomists for standard genome sequencing and annotation.</title>
        <authorList>
            <consortium name="The Broad Institute Genomics Platform"/>
            <consortium name="The Broad Institute Genome Sequencing Center for Infectious Disease"/>
            <person name="Wu L."/>
            <person name="Ma J."/>
        </authorList>
    </citation>
    <scope>NUCLEOTIDE SEQUENCE [LARGE SCALE GENOMIC DNA]</scope>
    <source>
        <strain evidence="3">JCM 31890</strain>
    </source>
</reference>
<dbReference type="InterPro" id="IPR013901">
    <property type="entry name" value="Anthrone_oxy"/>
</dbReference>
<keyword evidence="1" id="KW-1133">Transmembrane helix</keyword>
<keyword evidence="1" id="KW-0812">Transmembrane</keyword>
<organism evidence="2 3">
    <name type="scientific">Acidovorax lacteus</name>
    <dbReference type="NCBI Taxonomy" id="1924988"/>
    <lineage>
        <taxon>Bacteria</taxon>
        <taxon>Pseudomonadati</taxon>
        <taxon>Pseudomonadota</taxon>
        <taxon>Betaproteobacteria</taxon>
        <taxon>Burkholderiales</taxon>
        <taxon>Comamonadaceae</taxon>
        <taxon>Acidovorax</taxon>
    </lineage>
</organism>
<dbReference type="RefSeq" id="WP_345067552.1">
    <property type="nucleotide sequence ID" value="NZ_BAABEX010000031.1"/>
</dbReference>